<dbReference type="EMBL" id="FXYX01000007">
    <property type="protein sequence ID" value="SMX80273.1"/>
    <property type="molecule type" value="Genomic_DNA"/>
</dbReference>
<comment type="subcellular location">
    <subcellularLocation>
        <location evidence="1">Cell membrane</location>
        <topology evidence="1">Multi-pass membrane protein</topology>
    </subcellularLocation>
</comment>
<keyword evidence="11" id="KW-1185">Reference proteome</keyword>
<feature type="transmembrane region" description="Helical" evidence="8">
    <location>
        <begin position="265"/>
        <end position="284"/>
    </location>
</feature>
<feature type="transmembrane region" description="Helical" evidence="8">
    <location>
        <begin position="146"/>
        <end position="163"/>
    </location>
</feature>
<feature type="compositionally biased region" description="Basic residues" evidence="7">
    <location>
        <begin position="334"/>
        <end position="367"/>
    </location>
</feature>
<name>A0A2H1IYJ6_9MICO</name>
<dbReference type="PANTHER" id="PTHR40074:SF2">
    <property type="entry name" value="O-ACETYLTRANSFERASE WECH"/>
    <property type="match status" value="1"/>
</dbReference>
<dbReference type="Proteomes" id="UP000234382">
    <property type="component" value="Unassembled WGS sequence"/>
</dbReference>
<dbReference type="GO" id="GO:0005886">
    <property type="term" value="C:plasma membrane"/>
    <property type="evidence" value="ECO:0007669"/>
    <property type="project" value="UniProtKB-SubCell"/>
</dbReference>
<feature type="region of interest" description="Disordered" evidence="7">
    <location>
        <begin position="329"/>
        <end position="424"/>
    </location>
</feature>
<dbReference type="AlphaFoldDB" id="A0A2H1IYJ6"/>
<feature type="transmembrane region" description="Helical" evidence="8">
    <location>
        <begin position="204"/>
        <end position="223"/>
    </location>
</feature>
<keyword evidence="6 8" id="KW-0472">Membrane</keyword>
<evidence type="ECO:0000256" key="2">
    <source>
        <dbReference type="ARBA" id="ARBA00007400"/>
    </source>
</evidence>
<evidence type="ECO:0000256" key="1">
    <source>
        <dbReference type="ARBA" id="ARBA00004651"/>
    </source>
</evidence>
<dbReference type="InterPro" id="IPR002656">
    <property type="entry name" value="Acyl_transf_3_dom"/>
</dbReference>
<keyword evidence="10" id="KW-0808">Transferase</keyword>
<dbReference type="PANTHER" id="PTHR40074">
    <property type="entry name" value="O-ACETYLTRANSFERASE WECH"/>
    <property type="match status" value="1"/>
</dbReference>
<dbReference type="GO" id="GO:0016413">
    <property type="term" value="F:O-acetyltransferase activity"/>
    <property type="evidence" value="ECO:0007669"/>
    <property type="project" value="TreeGrafter"/>
</dbReference>
<keyword evidence="5 8" id="KW-1133">Transmembrane helix</keyword>
<evidence type="ECO:0000256" key="3">
    <source>
        <dbReference type="ARBA" id="ARBA00022475"/>
    </source>
</evidence>
<evidence type="ECO:0000259" key="9">
    <source>
        <dbReference type="Pfam" id="PF01757"/>
    </source>
</evidence>
<proteinExistence type="inferred from homology"/>
<evidence type="ECO:0000256" key="8">
    <source>
        <dbReference type="SAM" id="Phobius"/>
    </source>
</evidence>
<evidence type="ECO:0000313" key="10">
    <source>
        <dbReference type="EMBL" id="SMX80273.1"/>
    </source>
</evidence>
<feature type="transmembrane region" description="Helical" evidence="8">
    <location>
        <begin position="296"/>
        <end position="319"/>
    </location>
</feature>
<protein>
    <submittedName>
        <fullName evidence="10">Surface polysaccharide O-acyltransferase, integral membrane enzyme</fullName>
    </submittedName>
</protein>
<dbReference type="GO" id="GO:0009246">
    <property type="term" value="P:enterobacterial common antigen biosynthetic process"/>
    <property type="evidence" value="ECO:0007669"/>
    <property type="project" value="TreeGrafter"/>
</dbReference>
<feature type="transmembrane region" description="Helical" evidence="8">
    <location>
        <begin position="235"/>
        <end position="253"/>
    </location>
</feature>
<keyword evidence="10" id="KW-0012">Acyltransferase</keyword>
<feature type="compositionally biased region" description="Basic and acidic residues" evidence="7">
    <location>
        <begin position="404"/>
        <end position="424"/>
    </location>
</feature>
<sequence length="424" mass="47483">MNPARAIAIIAVVAIHSLGTVVEENFASSGPDWWLANTIDSACRWSVPVFIMISGALALDPDRGSKPRKFLSKRVWRIGIPLVFWTVVYVLFRRYYLQPDDDTWNPGIAILTGSPFVQLYFLYVLAGLTLLTPFFRLLSVHGSRRLQWGTGLIFLGVGMTDQWVSMVFDVGEANIATRFLPMAGFYILGWVLRDIVLSVRGAVLAWVSLIIAVTGTAVWAGLGPGEKPWMFPYEYLAPGVVLASMAAYLLLHFHLREGFGLLHRFYPYSFGVFLLHPLLLYPVRNAMGLPDTVPGVLLHAVIMPIAYAIVCAAITWVAVKIPGLRAVFGETRPRNPHTRPRVKKLRPGAKGPHLSRRRPRKKRRHPSRPGAALSRPISAQKTPHAAESRVRRLNLNRRAPLPESRLKPADRSDEGEHRWKSSEQ</sequence>
<keyword evidence="3" id="KW-1003">Cell membrane</keyword>
<feature type="domain" description="Acyltransferase 3" evidence="9">
    <location>
        <begin position="4"/>
        <end position="318"/>
    </location>
</feature>
<evidence type="ECO:0000256" key="5">
    <source>
        <dbReference type="ARBA" id="ARBA00022989"/>
    </source>
</evidence>
<keyword evidence="4 8" id="KW-0812">Transmembrane</keyword>
<accession>A0A2H1IYJ6</accession>
<feature type="transmembrane region" description="Helical" evidence="8">
    <location>
        <begin position="116"/>
        <end position="134"/>
    </location>
</feature>
<evidence type="ECO:0000256" key="6">
    <source>
        <dbReference type="ARBA" id="ARBA00023136"/>
    </source>
</evidence>
<feature type="transmembrane region" description="Helical" evidence="8">
    <location>
        <begin position="75"/>
        <end position="96"/>
    </location>
</feature>
<evidence type="ECO:0000256" key="7">
    <source>
        <dbReference type="SAM" id="MobiDB-lite"/>
    </source>
</evidence>
<evidence type="ECO:0000256" key="4">
    <source>
        <dbReference type="ARBA" id="ARBA00022692"/>
    </source>
</evidence>
<feature type="transmembrane region" description="Helical" evidence="8">
    <location>
        <begin position="175"/>
        <end position="192"/>
    </location>
</feature>
<evidence type="ECO:0000313" key="11">
    <source>
        <dbReference type="Proteomes" id="UP000234382"/>
    </source>
</evidence>
<dbReference type="Pfam" id="PF01757">
    <property type="entry name" value="Acyl_transf_3"/>
    <property type="match status" value="1"/>
</dbReference>
<comment type="similarity">
    <text evidence="2">Belongs to the acyltransferase 3 family.</text>
</comment>
<organism evidence="10 11">
    <name type="scientific">Brevibacterium iodinum ATCC 49514</name>
    <dbReference type="NCBI Taxonomy" id="1255616"/>
    <lineage>
        <taxon>Bacteria</taxon>
        <taxon>Bacillati</taxon>
        <taxon>Actinomycetota</taxon>
        <taxon>Actinomycetes</taxon>
        <taxon>Micrococcales</taxon>
        <taxon>Brevibacteriaceae</taxon>
        <taxon>Brevibacterium</taxon>
    </lineage>
</organism>
<gene>
    <name evidence="10" type="ORF">BI49514_01450</name>
</gene>
<reference evidence="11" key="1">
    <citation type="submission" date="2017-03" db="EMBL/GenBank/DDBJ databases">
        <authorList>
            <person name="Monnet C."/>
        </authorList>
    </citation>
    <scope>NUCLEOTIDE SEQUENCE [LARGE SCALE GENOMIC DNA]</scope>
    <source>
        <strain evidence="11">ATCC 49514</strain>
    </source>
</reference>